<evidence type="ECO:0000313" key="1">
    <source>
        <dbReference type="EMBL" id="JAD83137.1"/>
    </source>
</evidence>
<dbReference type="AlphaFoldDB" id="A0A0A9DHA3"/>
<organism evidence="1">
    <name type="scientific">Arundo donax</name>
    <name type="common">Giant reed</name>
    <name type="synonym">Donax arundinaceus</name>
    <dbReference type="NCBI Taxonomy" id="35708"/>
    <lineage>
        <taxon>Eukaryota</taxon>
        <taxon>Viridiplantae</taxon>
        <taxon>Streptophyta</taxon>
        <taxon>Embryophyta</taxon>
        <taxon>Tracheophyta</taxon>
        <taxon>Spermatophyta</taxon>
        <taxon>Magnoliopsida</taxon>
        <taxon>Liliopsida</taxon>
        <taxon>Poales</taxon>
        <taxon>Poaceae</taxon>
        <taxon>PACMAD clade</taxon>
        <taxon>Arundinoideae</taxon>
        <taxon>Arundineae</taxon>
        <taxon>Arundo</taxon>
    </lineage>
</organism>
<dbReference type="EMBL" id="GBRH01214758">
    <property type="protein sequence ID" value="JAD83137.1"/>
    <property type="molecule type" value="Transcribed_RNA"/>
</dbReference>
<reference evidence="1" key="2">
    <citation type="journal article" date="2015" name="Data Brief">
        <title>Shoot transcriptome of the giant reed, Arundo donax.</title>
        <authorList>
            <person name="Barrero R.A."/>
            <person name="Guerrero F.D."/>
            <person name="Moolhuijzen P."/>
            <person name="Goolsby J.A."/>
            <person name="Tidwell J."/>
            <person name="Bellgard S.E."/>
            <person name="Bellgard M.I."/>
        </authorList>
    </citation>
    <scope>NUCLEOTIDE SEQUENCE</scope>
    <source>
        <tissue evidence="1">Shoot tissue taken approximately 20 cm above the soil surface</tissue>
    </source>
</reference>
<accession>A0A0A9DHA3</accession>
<proteinExistence type="predicted"/>
<reference evidence="1" key="1">
    <citation type="submission" date="2014-09" db="EMBL/GenBank/DDBJ databases">
        <authorList>
            <person name="Magalhaes I.L.F."/>
            <person name="Oliveira U."/>
            <person name="Santos F.R."/>
            <person name="Vidigal T.H.D.A."/>
            <person name="Brescovit A.D."/>
            <person name="Santos A.J."/>
        </authorList>
    </citation>
    <scope>NUCLEOTIDE SEQUENCE</scope>
    <source>
        <tissue evidence="1">Shoot tissue taken approximately 20 cm above the soil surface</tissue>
    </source>
</reference>
<protein>
    <submittedName>
        <fullName evidence="1">Uncharacterized protein</fullName>
    </submittedName>
</protein>
<sequence length="20" mass="2487">MIYLKNLKNMVTLFRWMALT</sequence>
<name>A0A0A9DHA3_ARUDO</name>